<dbReference type="AlphaFoldDB" id="A0A0F9KXW9"/>
<keyword evidence="1" id="KW-0677">Repeat</keyword>
<sequence>MTLFMRATLAACATMALAAPGSAGTTYEAPLASRKAGPVKFTTKPRASKAGEKVKITFAVSAPTDVELAILDAKGRIVRHLAAGLLGANAPAPLRKDDLSQAVLWDGLDDVGRPAAGGPFRVRVRIGVMAKLEKVLGWNGLTLGDRIVGLTVGPGGEVYVLLSDIGFGRASMRVLDRRGHYLRTIVPYPANTPPERTASIGHLNIEGERMPIVFNGHGGNTLPLTAGLKHQTMAFTPAGHLLMASAVGTMAEHGPPRHLLAIHPKGGAPEGVGFVGPAIRPAKGFMGGAGERSIRYFDHVAVSPKGKWIYFVPTNPSTRRPRQVVFRLKWTDKQLGKPFLGEDRKSGDDDRHFNDPQGVATDSAGRIYVCDRGNNRVMIFSAEGKHLKTIPAYRPAHVDVHRKSGEIWVFSWWVRNQYEDKQVRRQVVRYGPFEDPRKIASHELASQGKFATSWGASSPIEFVAELDSWADPPRIWIAEPWTDASVLSRKKIRHNSIQILEVTDAGLKVVRDFAVDALARRVPTEDPIYYRQRLYVNHRTGKLYVTEPDHSANGKSFKEMFEIDPDTGKYKTVQLPFDAEDMCFDLEGAAYLRTVNVVGRFEPKTWREIRWDYGEHRKRVGFGWMSSTRTKELMSGLMMPSDGNWHHGGMHVSAIGHMAVGCLYGVTMQVRTHAKYVHRGKKYTPKLFPGRLFGGRGGTSCIHVWDRHGRLIREDAVPGLCDLYGVGIDSEDNLYVMSAATRVLKGKRYYNDMTGTLMKFRRGRGRVLTDSKKIPLPLPESDYPKRDPDVVSAQQGSAWVEDAEWMFGGAGFGGKNRGTGCACWNYRFALDYLNRSFLPEMDRYSVAVVDAAGNLICRIGTYGNVDDGAPLVRAGGPANPRSVGGDEVALYHGAYLATHTDRRLFIADPGNGRVLSVRLDYHATETAALKDVLQTRAEK</sequence>
<evidence type="ECO:0000256" key="1">
    <source>
        <dbReference type="ARBA" id="ARBA00022737"/>
    </source>
</evidence>
<dbReference type="EMBL" id="LAZR01007235">
    <property type="protein sequence ID" value="KKM86563.1"/>
    <property type="molecule type" value="Genomic_DNA"/>
</dbReference>
<accession>A0A0F9KXW9</accession>
<dbReference type="Gene3D" id="2.60.40.4070">
    <property type="match status" value="1"/>
</dbReference>
<dbReference type="Pfam" id="PF01436">
    <property type="entry name" value="NHL"/>
    <property type="match status" value="1"/>
</dbReference>
<protein>
    <recommendedName>
        <fullName evidence="3">SMP-30/Gluconolactonase/LRE-like region domain-containing protein</fullName>
    </recommendedName>
</protein>
<comment type="caution">
    <text evidence="2">The sequence shown here is derived from an EMBL/GenBank/DDBJ whole genome shotgun (WGS) entry which is preliminary data.</text>
</comment>
<name>A0A0F9KXW9_9ZZZZ</name>
<dbReference type="GO" id="GO:0000209">
    <property type="term" value="P:protein polyubiquitination"/>
    <property type="evidence" value="ECO:0007669"/>
    <property type="project" value="TreeGrafter"/>
</dbReference>
<reference evidence="2" key="1">
    <citation type="journal article" date="2015" name="Nature">
        <title>Complex archaea that bridge the gap between prokaryotes and eukaryotes.</title>
        <authorList>
            <person name="Spang A."/>
            <person name="Saw J.H."/>
            <person name="Jorgensen S.L."/>
            <person name="Zaremba-Niedzwiedzka K."/>
            <person name="Martijn J."/>
            <person name="Lind A.E."/>
            <person name="van Eijk R."/>
            <person name="Schleper C."/>
            <person name="Guy L."/>
            <person name="Ettema T.J."/>
        </authorList>
    </citation>
    <scope>NUCLEOTIDE SEQUENCE</scope>
</reference>
<gene>
    <name evidence="2" type="ORF">LCGC14_1277740</name>
</gene>
<dbReference type="InterPro" id="IPR001258">
    <property type="entry name" value="NHL_repeat"/>
</dbReference>
<dbReference type="PANTHER" id="PTHR24104:SF25">
    <property type="entry name" value="PROTEIN LIN-41"/>
    <property type="match status" value="1"/>
</dbReference>
<organism evidence="2">
    <name type="scientific">marine sediment metagenome</name>
    <dbReference type="NCBI Taxonomy" id="412755"/>
    <lineage>
        <taxon>unclassified sequences</taxon>
        <taxon>metagenomes</taxon>
        <taxon>ecological metagenomes</taxon>
    </lineage>
</organism>
<dbReference type="GO" id="GO:0061630">
    <property type="term" value="F:ubiquitin protein ligase activity"/>
    <property type="evidence" value="ECO:0007669"/>
    <property type="project" value="TreeGrafter"/>
</dbReference>
<dbReference type="GO" id="GO:0043161">
    <property type="term" value="P:proteasome-mediated ubiquitin-dependent protein catabolic process"/>
    <property type="evidence" value="ECO:0007669"/>
    <property type="project" value="TreeGrafter"/>
</dbReference>
<dbReference type="InterPro" id="IPR050952">
    <property type="entry name" value="TRIM-NHL_E3_ligases"/>
</dbReference>
<evidence type="ECO:0008006" key="3">
    <source>
        <dbReference type="Google" id="ProtNLM"/>
    </source>
</evidence>
<evidence type="ECO:0000313" key="2">
    <source>
        <dbReference type="EMBL" id="KKM86563.1"/>
    </source>
</evidence>
<dbReference type="InterPro" id="IPR011042">
    <property type="entry name" value="6-blade_b-propeller_TolB-like"/>
</dbReference>
<dbReference type="PROSITE" id="PS51125">
    <property type="entry name" value="NHL"/>
    <property type="match status" value="1"/>
</dbReference>
<dbReference type="GO" id="GO:0008270">
    <property type="term" value="F:zinc ion binding"/>
    <property type="evidence" value="ECO:0007669"/>
    <property type="project" value="UniProtKB-KW"/>
</dbReference>
<dbReference type="Gene3D" id="2.120.10.30">
    <property type="entry name" value="TolB, C-terminal domain"/>
    <property type="match status" value="1"/>
</dbReference>
<dbReference type="PANTHER" id="PTHR24104">
    <property type="entry name" value="E3 UBIQUITIN-PROTEIN LIGASE NHLRC1-RELATED"/>
    <property type="match status" value="1"/>
</dbReference>
<dbReference type="SUPFAM" id="SSF63829">
    <property type="entry name" value="Calcium-dependent phosphotriesterase"/>
    <property type="match status" value="2"/>
</dbReference>
<proteinExistence type="predicted"/>